<gene>
    <name evidence="5" type="ORF">GGQ74_001422</name>
</gene>
<dbReference type="EMBL" id="JAATJA010000001">
    <property type="protein sequence ID" value="NJB67782.1"/>
    <property type="molecule type" value="Genomic_DNA"/>
</dbReference>
<dbReference type="NCBIfam" id="TIGR00229">
    <property type="entry name" value="sensory_box"/>
    <property type="match status" value="2"/>
</dbReference>
<dbReference type="InterPro" id="IPR013767">
    <property type="entry name" value="PAS_fold"/>
</dbReference>
<dbReference type="Gene3D" id="3.40.50.2300">
    <property type="match status" value="1"/>
</dbReference>
<sequence length="370" mass="41301">MQNTTLRILLANPNPNDTALISQALAEAGFRFHIETAANDDALRRMLGDGPDLIIRRDADAPLRNLIPATIPVIVISNTMTHERGRELVESGAHDYMHTSDIGRLPASASRALRDAALRRASTQSPLADHFAQAYRHSLDAVAMLDIEEHVVDINAAFTRLFGFSIDEMRGRRLSDCIMPQDRREEFMSLTARVQNGEMIRRRTTRLRKDASPVEVIAIGVPVTLADGNHGICAIYSDISPREKAIRALRQAESRYRSFFMEAVEGMFISTPTGRFMLANPALAELLGYESVSAVTDGIRNISREVYADASQRDRLLELLGRHGAVRDFRTRVVRRDGTVITVRQNVREVRDEDGELLYYQGTMALTQGG</sequence>
<dbReference type="InterPro" id="IPR000700">
    <property type="entry name" value="PAS-assoc_C"/>
</dbReference>
<dbReference type="InterPro" id="IPR052155">
    <property type="entry name" value="Biofilm_reg_signaling"/>
</dbReference>
<dbReference type="InterPro" id="IPR001789">
    <property type="entry name" value="Sig_transdc_resp-reg_receiver"/>
</dbReference>
<dbReference type="SUPFAM" id="SSF52172">
    <property type="entry name" value="CheY-like"/>
    <property type="match status" value="1"/>
</dbReference>
<protein>
    <submittedName>
        <fullName evidence="5">PAS domain S-box-containing protein</fullName>
    </submittedName>
</protein>
<dbReference type="Pfam" id="PF00989">
    <property type="entry name" value="PAS"/>
    <property type="match status" value="2"/>
</dbReference>
<dbReference type="PROSITE" id="PS50110">
    <property type="entry name" value="RESPONSE_REGULATORY"/>
    <property type="match status" value="1"/>
</dbReference>
<dbReference type="CDD" id="cd00156">
    <property type="entry name" value="REC"/>
    <property type="match status" value="1"/>
</dbReference>
<dbReference type="PANTHER" id="PTHR44757:SF2">
    <property type="entry name" value="BIOFILM ARCHITECTURE MAINTENANCE PROTEIN MBAA"/>
    <property type="match status" value="1"/>
</dbReference>
<name>A0A846QMT8_9BACT</name>
<comment type="caution">
    <text evidence="1">Lacks conserved residue(s) required for the propagation of feature annotation.</text>
</comment>
<feature type="domain" description="Response regulatory" evidence="2">
    <location>
        <begin position="7"/>
        <end position="114"/>
    </location>
</feature>
<dbReference type="GO" id="GO:0000160">
    <property type="term" value="P:phosphorelay signal transduction system"/>
    <property type="evidence" value="ECO:0007669"/>
    <property type="project" value="InterPro"/>
</dbReference>
<comment type="caution">
    <text evidence="5">The sequence shown here is derived from an EMBL/GenBank/DDBJ whole genome shotgun (WGS) entry which is preliminary data.</text>
</comment>
<evidence type="ECO:0000259" key="2">
    <source>
        <dbReference type="PROSITE" id="PS50110"/>
    </source>
</evidence>
<organism evidence="5 6">
    <name type="scientific">Desulfobaculum xiamenense</name>
    <dbReference type="NCBI Taxonomy" id="995050"/>
    <lineage>
        <taxon>Bacteria</taxon>
        <taxon>Pseudomonadati</taxon>
        <taxon>Thermodesulfobacteriota</taxon>
        <taxon>Desulfovibrionia</taxon>
        <taxon>Desulfovibrionales</taxon>
        <taxon>Desulfovibrionaceae</taxon>
        <taxon>Desulfobaculum</taxon>
    </lineage>
</organism>
<dbReference type="PANTHER" id="PTHR44757">
    <property type="entry name" value="DIGUANYLATE CYCLASE DGCP"/>
    <property type="match status" value="1"/>
</dbReference>
<dbReference type="PROSITE" id="PS50112">
    <property type="entry name" value="PAS"/>
    <property type="match status" value="2"/>
</dbReference>
<dbReference type="CDD" id="cd00130">
    <property type="entry name" value="PAS"/>
    <property type="match status" value="2"/>
</dbReference>
<dbReference type="Proteomes" id="UP000580856">
    <property type="component" value="Unassembled WGS sequence"/>
</dbReference>
<evidence type="ECO:0000313" key="6">
    <source>
        <dbReference type="Proteomes" id="UP000580856"/>
    </source>
</evidence>
<proteinExistence type="predicted"/>
<dbReference type="InterPro" id="IPR000014">
    <property type="entry name" value="PAS"/>
</dbReference>
<dbReference type="Gene3D" id="3.30.450.20">
    <property type="entry name" value="PAS domain"/>
    <property type="match status" value="2"/>
</dbReference>
<feature type="domain" description="PAC" evidence="4">
    <location>
        <begin position="327"/>
        <end position="370"/>
    </location>
</feature>
<feature type="domain" description="PAS" evidence="3">
    <location>
        <begin position="127"/>
        <end position="197"/>
    </location>
</feature>
<dbReference type="InterPro" id="IPR011006">
    <property type="entry name" value="CheY-like_superfamily"/>
</dbReference>
<dbReference type="SMART" id="SM00091">
    <property type="entry name" value="PAS"/>
    <property type="match status" value="2"/>
</dbReference>
<evidence type="ECO:0000256" key="1">
    <source>
        <dbReference type="PROSITE-ProRule" id="PRU00169"/>
    </source>
</evidence>
<evidence type="ECO:0000313" key="5">
    <source>
        <dbReference type="EMBL" id="NJB67782.1"/>
    </source>
</evidence>
<evidence type="ECO:0000259" key="4">
    <source>
        <dbReference type="PROSITE" id="PS50113"/>
    </source>
</evidence>
<feature type="domain" description="PAS" evidence="3">
    <location>
        <begin position="252"/>
        <end position="290"/>
    </location>
</feature>
<accession>A0A846QMT8</accession>
<dbReference type="RefSeq" id="WP_167940805.1">
    <property type="nucleotide sequence ID" value="NZ_JAATJA010000001.1"/>
</dbReference>
<dbReference type="SUPFAM" id="SSF55785">
    <property type="entry name" value="PYP-like sensor domain (PAS domain)"/>
    <property type="match status" value="2"/>
</dbReference>
<reference evidence="5 6" key="1">
    <citation type="submission" date="2020-03" db="EMBL/GenBank/DDBJ databases">
        <title>Genomic Encyclopedia of Type Strains, Phase IV (KMG-IV): sequencing the most valuable type-strain genomes for metagenomic binning, comparative biology and taxonomic classification.</title>
        <authorList>
            <person name="Goeker M."/>
        </authorList>
    </citation>
    <scope>NUCLEOTIDE SEQUENCE [LARGE SCALE GENOMIC DNA]</scope>
    <source>
        <strain evidence="5 6">DSM 24233</strain>
    </source>
</reference>
<dbReference type="InterPro" id="IPR035965">
    <property type="entry name" value="PAS-like_dom_sf"/>
</dbReference>
<dbReference type="GO" id="GO:0006355">
    <property type="term" value="P:regulation of DNA-templated transcription"/>
    <property type="evidence" value="ECO:0007669"/>
    <property type="project" value="InterPro"/>
</dbReference>
<keyword evidence="6" id="KW-1185">Reference proteome</keyword>
<dbReference type="AlphaFoldDB" id="A0A846QMT8"/>
<evidence type="ECO:0000259" key="3">
    <source>
        <dbReference type="PROSITE" id="PS50112"/>
    </source>
</evidence>
<dbReference type="PROSITE" id="PS50113">
    <property type="entry name" value="PAC"/>
    <property type="match status" value="1"/>
</dbReference>